<dbReference type="InterPro" id="IPR017439">
    <property type="entry name" value="Amidohydrolase"/>
</dbReference>
<feature type="binding site" evidence="2">
    <location>
        <position position="370"/>
    </location>
    <ligand>
        <name>Mn(2+)</name>
        <dbReference type="ChEBI" id="CHEBI:29035"/>
        <label>2</label>
    </ligand>
</feature>
<dbReference type="Pfam" id="PF07687">
    <property type="entry name" value="M20_dimer"/>
    <property type="match status" value="1"/>
</dbReference>
<comment type="cofactor">
    <cofactor evidence="2">
        <name>Mn(2+)</name>
        <dbReference type="ChEBI" id="CHEBI:29035"/>
    </cofactor>
    <text evidence="2">The Mn(2+) ion enhances activity.</text>
</comment>
<dbReference type="EMBL" id="JACHGZ010000027">
    <property type="protein sequence ID" value="MBB5149743.1"/>
    <property type="molecule type" value="Genomic_DNA"/>
</dbReference>
<dbReference type="CDD" id="cd03886">
    <property type="entry name" value="M20_Acy1"/>
    <property type="match status" value="1"/>
</dbReference>
<evidence type="ECO:0000259" key="3">
    <source>
        <dbReference type="Pfam" id="PF07687"/>
    </source>
</evidence>
<dbReference type="AlphaFoldDB" id="A0A840PUY4"/>
<dbReference type="InterPro" id="IPR036264">
    <property type="entry name" value="Bact_exopeptidase_dim_dom"/>
</dbReference>
<protein>
    <submittedName>
        <fullName evidence="4">Amidohydrolase/hippurate hydrolase</fullName>
        <ecNumber evidence="4">3.5.1.-</ecNumber>
        <ecNumber evidence="4">3.5.1.32</ecNumber>
    </submittedName>
</protein>
<dbReference type="SUPFAM" id="SSF53187">
    <property type="entry name" value="Zn-dependent exopeptidases"/>
    <property type="match status" value="1"/>
</dbReference>
<keyword evidence="2" id="KW-0464">Manganese</keyword>
<accession>A0A840PUY4</accession>
<evidence type="ECO:0000256" key="1">
    <source>
        <dbReference type="ARBA" id="ARBA00022801"/>
    </source>
</evidence>
<dbReference type="SUPFAM" id="SSF55031">
    <property type="entry name" value="Bacterial exopeptidase dimerisation domain"/>
    <property type="match status" value="1"/>
</dbReference>
<evidence type="ECO:0000256" key="2">
    <source>
        <dbReference type="PIRSR" id="PIRSR005962-1"/>
    </source>
</evidence>
<dbReference type="Gene3D" id="3.30.70.360">
    <property type="match status" value="1"/>
</dbReference>
<dbReference type="Gene3D" id="3.40.630.10">
    <property type="entry name" value="Zn peptidases"/>
    <property type="match status" value="1"/>
</dbReference>
<dbReference type="GO" id="GO:0047980">
    <property type="term" value="F:hippurate hydrolase activity"/>
    <property type="evidence" value="ECO:0007669"/>
    <property type="project" value="UniProtKB-EC"/>
</dbReference>
<dbReference type="RefSeq" id="WP_168412661.1">
    <property type="nucleotide sequence ID" value="NZ_JAAXPW010000032.1"/>
</dbReference>
<feature type="binding site" evidence="2">
    <location>
        <position position="109"/>
    </location>
    <ligand>
        <name>Mn(2+)</name>
        <dbReference type="ChEBI" id="CHEBI:29035"/>
        <label>2</label>
    </ligand>
</feature>
<dbReference type="PANTHER" id="PTHR11014:SF63">
    <property type="entry name" value="METALLOPEPTIDASE, PUTATIVE (AFU_ORTHOLOGUE AFUA_6G09600)-RELATED"/>
    <property type="match status" value="1"/>
</dbReference>
<reference evidence="4 5" key="1">
    <citation type="submission" date="2020-08" db="EMBL/GenBank/DDBJ databases">
        <title>Genomic Encyclopedia of Type Strains, Phase IV (KMG-IV): sequencing the most valuable type-strain genomes for metagenomic binning, comparative biology and taxonomic classification.</title>
        <authorList>
            <person name="Goeker M."/>
        </authorList>
    </citation>
    <scope>NUCLEOTIDE SEQUENCE [LARGE SCALE GENOMIC DNA]</scope>
    <source>
        <strain evidence="4 5">DSM 10633</strain>
    </source>
</reference>
<dbReference type="NCBIfam" id="TIGR01891">
    <property type="entry name" value="amidohydrolases"/>
    <property type="match status" value="1"/>
</dbReference>
<dbReference type="InterPro" id="IPR002933">
    <property type="entry name" value="Peptidase_M20"/>
</dbReference>
<dbReference type="InterPro" id="IPR011650">
    <property type="entry name" value="Peptidase_M20_dimer"/>
</dbReference>
<dbReference type="PANTHER" id="PTHR11014">
    <property type="entry name" value="PEPTIDASE M20 FAMILY MEMBER"/>
    <property type="match status" value="1"/>
</dbReference>
<dbReference type="EC" id="3.5.1.-" evidence="4"/>
<name>A0A840PUY4_URETH</name>
<feature type="binding site" evidence="2">
    <location>
        <position position="171"/>
    </location>
    <ligand>
        <name>Mn(2+)</name>
        <dbReference type="ChEBI" id="CHEBI:29035"/>
        <label>2</label>
    </ligand>
</feature>
<feature type="binding site" evidence="2">
    <location>
        <position position="111"/>
    </location>
    <ligand>
        <name>Mn(2+)</name>
        <dbReference type="ChEBI" id="CHEBI:29035"/>
        <label>2</label>
    </ligand>
</feature>
<dbReference type="FunFam" id="3.30.70.360:FF:000001">
    <property type="entry name" value="N-acetyldiaminopimelate deacetylase"/>
    <property type="match status" value="1"/>
</dbReference>
<evidence type="ECO:0000313" key="4">
    <source>
        <dbReference type="EMBL" id="MBB5149743.1"/>
    </source>
</evidence>
<keyword evidence="2" id="KW-0479">Metal-binding</keyword>
<gene>
    <name evidence="4" type="ORF">HNR36_002135</name>
</gene>
<keyword evidence="5" id="KW-1185">Reference proteome</keyword>
<dbReference type="PIRSF" id="PIRSF005962">
    <property type="entry name" value="Pept_M20D_amidohydro"/>
    <property type="match status" value="1"/>
</dbReference>
<dbReference type="Proteomes" id="UP000557217">
    <property type="component" value="Unassembled WGS sequence"/>
</dbReference>
<feature type="domain" description="Peptidase M20 dimerisation" evidence="3">
    <location>
        <begin position="194"/>
        <end position="284"/>
    </location>
</feature>
<organism evidence="4 5">
    <name type="scientific">Ureibacillus thermosphaericus</name>
    <dbReference type="NCBI Taxonomy" id="51173"/>
    <lineage>
        <taxon>Bacteria</taxon>
        <taxon>Bacillati</taxon>
        <taxon>Bacillota</taxon>
        <taxon>Bacilli</taxon>
        <taxon>Bacillales</taxon>
        <taxon>Caryophanaceae</taxon>
        <taxon>Ureibacillus</taxon>
    </lineage>
</organism>
<sequence length="399" mass="43670">MNQTILSSDLIQQWIEDEFDEIVELRKTLHKYPEIGFDLHKTSQIVKNFLNNCGIEVQSGYAKTGVVGILKGGKEGPVIGLRADMDALPIKECTGVDFASQHEQAMHACGHDMHMAMLLGAAKILSKYKDHIAGTIKFIFQPAEEMLAGAKYMIQDGALTNPNVDYIYGFHVWPDLPIGKIGFKSGPLMASMDTFEVALTGQAGHGAAPHQGIDAIVGSANIIASLQSVISREIDPVDSAVITIGKLEAGNAFNIIPEKAVFKGTVRTLSDKTRKDIQKKFLRIIYGMSSALRLEADIIYNFGYPVTNNTKQYVLHAQQLAEALFGSDAVEILEKPSMASEDFAYYLEHVPGAFLFLGVGDDEGGSYKLHHEKFLPNAEAMKFGIALYIALATTPFIKK</sequence>
<dbReference type="EC" id="3.5.1.32" evidence="4"/>
<dbReference type="Pfam" id="PF01546">
    <property type="entry name" value="Peptidase_M20"/>
    <property type="match status" value="1"/>
</dbReference>
<dbReference type="GO" id="GO:0019877">
    <property type="term" value="P:diaminopimelate biosynthetic process"/>
    <property type="evidence" value="ECO:0007669"/>
    <property type="project" value="UniProtKB-ARBA"/>
</dbReference>
<dbReference type="GO" id="GO:0050118">
    <property type="term" value="F:N-acetyldiaminopimelate deacetylase activity"/>
    <property type="evidence" value="ECO:0007669"/>
    <property type="project" value="UniProtKB-ARBA"/>
</dbReference>
<evidence type="ECO:0000313" key="5">
    <source>
        <dbReference type="Proteomes" id="UP000557217"/>
    </source>
</evidence>
<keyword evidence="1 4" id="KW-0378">Hydrolase</keyword>
<feature type="binding site" evidence="2">
    <location>
        <position position="145"/>
    </location>
    <ligand>
        <name>Mn(2+)</name>
        <dbReference type="ChEBI" id="CHEBI:29035"/>
        <label>2</label>
    </ligand>
</feature>
<dbReference type="GO" id="GO:0046872">
    <property type="term" value="F:metal ion binding"/>
    <property type="evidence" value="ECO:0007669"/>
    <property type="project" value="UniProtKB-KW"/>
</dbReference>
<comment type="caution">
    <text evidence="4">The sequence shown here is derived from an EMBL/GenBank/DDBJ whole genome shotgun (WGS) entry which is preliminary data.</text>
</comment>
<proteinExistence type="predicted"/>